<protein>
    <recommendedName>
        <fullName evidence="1">Maintenance of Photosystem II under High light 2 C-terminal domain-containing protein</fullName>
    </recommendedName>
</protein>
<dbReference type="EnsemblPlants" id="AUR62013336-RA">
    <property type="protein sequence ID" value="AUR62013336-RA:cds"/>
    <property type="gene ID" value="AUR62013336"/>
</dbReference>
<evidence type="ECO:0000313" key="3">
    <source>
        <dbReference type="Proteomes" id="UP000596660"/>
    </source>
</evidence>
<reference evidence="2" key="2">
    <citation type="submission" date="2021-03" db="UniProtKB">
        <authorList>
            <consortium name="EnsemblPlants"/>
        </authorList>
    </citation>
    <scope>IDENTIFICATION</scope>
</reference>
<keyword evidence="3" id="KW-1185">Reference proteome</keyword>
<dbReference type="Pfam" id="PF20675">
    <property type="entry name" value="MPH2"/>
    <property type="match status" value="1"/>
</dbReference>
<proteinExistence type="predicted"/>
<dbReference type="PANTHER" id="PTHR35742">
    <property type="entry name" value="THYLAKOID LUMENAL 16.5 KDA PROTEIN, CHLOROPLASTIC"/>
    <property type="match status" value="1"/>
</dbReference>
<dbReference type="Gramene" id="AUR62013336-RA">
    <property type="protein sequence ID" value="AUR62013336-RA:cds"/>
    <property type="gene ID" value="AUR62013336"/>
</dbReference>
<evidence type="ECO:0000259" key="1">
    <source>
        <dbReference type="Pfam" id="PF20675"/>
    </source>
</evidence>
<reference evidence="2" key="1">
    <citation type="journal article" date="2017" name="Nature">
        <title>The genome of Chenopodium quinoa.</title>
        <authorList>
            <person name="Jarvis D.E."/>
            <person name="Ho Y.S."/>
            <person name="Lightfoot D.J."/>
            <person name="Schmoeckel S.M."/>
            <person name="Li B."/>
            <person name="Borm T.J.A."/>
            <person name="Ohyanagi H."/>
            <person name="Mineta K."/>
            <person name="Michell C.T."/>
            <person name="Saber N."/>
            <person name="Kharbatia N.M."/>
            <person name="Rupper R.R."/>
            <person name="Sharp A.R."/>
            <person name="Dally N."/>
            <person name="Boughton B.A."/>
            <person name="Woo Y.H."/>
            <person name="Gao G."/>
            <person name="Schijlen E.G.W.M."/>
            <person name="Guo X."/>
            <person name="Momin A.A."/>
            <person name="Negrao S."/>
            <person name="Al-Babili S."/>
            <person name="Gehring C."/>
            <person name="Roessner U."/>
            <person name="Jung C."/>
            <person name="Murphy K."/>
            <person name="Arold S.T."/>
            <person name="Gojobori T."/>
            <person name="van der Linden C.G."/>
            <person name="van Loo E.N."/>
            <person name="Jellen E.N."/>
            <person name="Maughan P.J."/>
            <person name="Tester M."/>
        </authorList>
    </citation>
    <scope>NUCLEOTIDE SEQUENCE [LARGE SCALE GENOMIC DNA]</scope>
    <source>
        <strain evidence="2">cv. PI 614886</strain>
    </source>
</reference>
<organism evidence="2 3">
    <name type="scientific">Chenopodium quinoa</name>
    <name type="common">Quinoa</name>
    <dbReference type="NCBI Taxonomy" id="63459"/>
    <lineage>
        <taxon>Eukaryota</taxon>
        <taxon>Viridiplantae</taxon>
        <taxon>Streptophyta</taxon>
        <taxon>Embryophyta</taxon>
        <taxon>Tracheophyta</taxon>
        <taxon>Spermatophyta</taxon>
        <taxon>Magnoliopsida</taxon>
        <taxon>eudicotyledons</taxon>
        <taxon>Gunneridae</taxon>
        <taxon>Pentapetalae</taxon>
        <taxon>Caryophyllales</taxon>
        <taxon>Chenopodiaceae</taxon>
        <taxon>Chenopodioideae</taxon>
        <taxon>Atripliceae</taxon>
        <taxon>Chenopodium</taxon>
    </lineage>
</organism>
<name>A0A803LH89_CHEQI</name>
<sequence>MAVASAFLSTANTFHYLSSSNSLTPTSISSSNSLFCLEKNKHFNLLVPFCKSESPILSSSSIPCLSKRSFALSLSSAFLLPLAGKAVPLAEAAPLEAEDDLELLEKVKKDRKKRLEKQGVINSSTKEKVASFYCPLVFLSSAVLPSGYLQDVVYKLSEVGQAIDSNDLKAASSVLGASTDTDWIKKANSAFAKLSSDPEEKEEVDMFNTSISKLITSVAQKDVESSKIAFVSSASAFEKWTALTGLDGVLKGL</sequence>
<dbReference type="PANTHER" id="PTHR35742:SF1">
    <property type="entry name" value="THYLAKOID LUMENAL 16.5 KDA PROTEIN, CHLOROPLASTIC"/>
    <property type="match status" value="1"/>
</dbReference>
<dbReference type="InterPro" id="IPR038862">
    <property type="entry name" value="MPH2"/>
</dbReference>
<dbReference type="Proteomes" id="UP000596660">
    <property type="component" value="Unplaced"/>
</dbReference>
<dbReference type="OMA" id="WIANVKE"/>
<dbReference type="GO" id="GO:0010206">
    <property type="term" value="P:photosystem II repair"/>
    <property type="evidence" value="ECO:0007669"/>
    <property type="project" value="InterPro"/>
</dbReference>
<dbReference type="AlphaFoldDB" id="A0A803LH89"/>
<evidence type="ECO:0000313" key="2">
    <source>
        <dbReference type="EnsemblPlants" id="AUR62013336-RA:cds"/>
    </source>
</evidence>
<dbReference type="InterPro" id="IPR049072">
    <property type="entry name" value="MPH2_C"/>
</dbReference>
<accession>A0A803LH89</accession>
<feature type="domain" description="Maintenance of Photosystem II under High light 2 C-terminal" evidence="1">
    <location>
        <begin position="148"/>
        <end position="253"/>
    </location>
</feature>